<proteinExistence type="predicted"/>
<feature type="non-terminal residue" evidence="3">
    <location>
        <position position="138"/>
    </location>
</feature>
<evidence type="ECO:0000256" key="1">
    <source>
        <dbReference type="ARBA" id="ARBA00022676"/>
    </source>
</evidence>
<dbReference type="AlphaFoldDB" id="X0WVN2"/>
<comment type="caution">
    <text evidence="3">The sequence shown here is derived from an EMBL/GenBank/DDBJ whole genome shotgun (WGS) entry which is preliminary data.</text>
</comment>
<evidence type="ECO:0000256" key="2">
    <source>
        <dbReference type="ARBA" id="ARBA00022679"/>
    </source>
</evidence>
<keyword evidence="1" id="KW-0328">Glycosyltransferase</keyword>
<keyword evidence="2" id="KW-0808">Transferase</keyword>
<dbReference type="InterPro" id="IPR002201">
    <property type="entry name" value="Glyco_trans_9"/>
</dbReference>
<name>X0WVN2_9ZZZZ</name>
<accession>X0WVN2</accession>
<dbReference type="PANTHER" id="PTHR30160:SF1">
    <property type="entry name" value="LIPOPOLYSACCHARIDE 1,2-N-ACETYLGLUCOSAMINETRANSFERASE-RELATED"/>
    <property type="match status" value="1"/>
</dbReference>
<organism evidence="3">
    <name type="scientific">marine sediment metagenome</name>
    <dbReference type="NCBI Taxonomy" id="412755"/>
    <lineage>
        <taxon>unclassified sequences</taxon>
        <taxon>metagenomes</taxon>
        <taxon>ecological metagenomes</taxon>
    </lineage>
</organism>
<dbReference type="GO" id="GO:0008713">
    <property type="term" value="F:ADP-heptose-lipopolysaccharide heptosyltransferase activity"/>
    <property type="evidence" value="ECO:0007669"/>
    <property type="project" value="TreeGrafter"/>
</dbReference>
<dbReference type="GO" id="GO:0005829">
    <property type="term" value="C:cytosol"/>
    <property type="evidence" value="ECO:0007669"/>
    <property type="project" value="TreeGrafter"/>
</dbReference>
<dbReference type="PANTHER" id="PTHR30160">
    <property type="entry name" value="TETRAACYLDISACCHARIDE 4'-KINASE-RELATED"/>
    <property type="match status" value="1"/>
</dbReference>
<evidence type="ECO:0000313" key="3">
    <source>
        <dbReference type="EMBL" id="GAG34740.1"/>
    </source>
</evidence>
<evidence type="ECO:0008006" key="4">
    <source>
        <dbReference type="Google" id="ProtNLM"/>
    </source>
</evidence>
<dbReference type="EMBL" id="BARS01049598">
    <property type="protein sequence ID" value="GAG34740.1"/>
    <property type="molecule type" value="Genomic_DNA"/>
</dbReference>
<dbReference type="CDD" id="cd03789">
    <property type="entry name" value="GT9_LPS_heptosyltransferase"/>
    <property type="match status" value="1"/>
</dbReference>
<reference evidence="3" key="1">
    <citation type="journal article" date="2014" name="Front. Microbiol.">
        <title>High frequency of phylogenetically diverse reductive dehalogenase-homologous genes in deep subseafloor sedimentary metagenomes.</title>
        <authorList>
            <person name="Kawai M."/>
            <person name="Futagami T."/>
            <person name="Toyoda A."/>
            <person name="Takaki Y."/>
            <person name="Nishi S."/>
            <person name="Hori S."/>
            <person name="Arai W."/>
            <person name="Tsubouchi T."/>
            <person name="Morono Y."/>
            <person name="Uchiyama I."/>
            <person name="Ito T."/>
            <person name="Fujiyama A."/>
            <person name="Inagaki F."/>
            <person name="Takami H."/>
        </authorList>
    </citation>
    <scope>NUCLEOTIDE SEQUENCE</scope>
    <source>
        <strain evidence="3">Expedition CK06-06</strain>
    </source>
</reference>
<dbReference type="GO" id="GO:0009244">
    <property type="term" value="P:lipopolysaccharide core region biosynthetic process"/>
    <property type="evidence" value="ECO:0007669"/>
    <property type="project" value="TreeGrafter"/>
</dbReference>
<gene>
    <name evidence="3" type="ORF">S01H1_74172</name>
</gene>
<protein>
    <recommendedName>
        <fullName evidence="4">Glycosyltransferase family 9 protein</fullName>
    </recommendedName>
</protein>
<dbReference type="InterPro" id="IPR051199">
    <property type="entry name" value="LPS_LOS_Heptosyltrfase"/>
</dbReference>
<sequence length="138" mass="16472">MLLVAQERKIVKTMRILIVNPFGIGDVLFSTPMISNLKIAHPESYIGYICNIRAKEALYNNPQINEIFVFEKDEYRNLWRQSKFKCIKKFITFYIKIKKKNFDLAIDLSLGHQYSLFLWLIGVRKRIGYNYRNRGRFL</sequence>
<dbReference type="SUPFAM" id="SSF53756">
    <property type="entry name" value="UDP-Glycosyltransferase/glycogen phosphorylase"/>
    <property type="match status" value="1"/>
</dbReference>
<dbReference type="Gene3D" id="3.40.50.2000">
    <property type="entry name" value="Glycogen Phosphorylase B"/>
    <property type="match status" value="1"/>
</dbReference>